<dbReference type="Proteomes" id="UP000178587">
    <property type="component" value="Unassembled WGS sequence"/>
</dbReference>
<dbReference type="InterPro" id="IPR036366">
    <property type="entry name" value="PGBDSf"/>
</dbReference>
<protein>
    <recommendedName>
        <fullName evidence="3">Peptidoglycan binding-like domain-containing protein</fullName>
    </recommendedName>
</protein>
<name>A0A1F6ER01_9BACT</name>
<reference evidence="1 2" key="1">
    <citation type="journal article" date="2016" name="Nat. Commun.">
        <title>Thousands of microbial genomes shed light on interconnected biogeochemical processes in an aquifer system.</title>
        <authorList>
            <person name="Anantharaman K."/>
            <person name="Brown C.T."/>
            <person name="Hug L.A."/>
            <person name="Sharon I."/>
            <person name="Castelle C.J."/>
            <person name="Probst A.J."/>
            <person name="Thomas B.C."/>
            <person name="Singh A."/>
            <person name="Wilkins M.J."/>
            <person name="Karaoz U."/>
            <person name="Brodie E.L."/>
            <person name="Williams K.H."/>
            <person name="Hubbard S.S."/>
            <person name="Banfield J.F."/>
        </authorList>
    </citation>
    <scope>NUCLEOTIDE SEQUENCE [LARGE SCALE GENOMIC DNA]</scope>
</reference>
<sequence>MSNILATKNVAAVLIGVGLVFSVFAFATPARAQTIAELQALINQLVAQIAALQAAQGGQVGGTGFTFTRNHSMGDSGGEVMELQKFLNGMADTQVAASGVGSSGNESSYFGGLTKAAVVKFQNKYASDILAPVGLSAGTGYWGPSSRAKANAMGVATPVTPGPVVPGVTPITGDGLKVMVASDSPVNVALVEGQAIGELAKFTFQNPTGVPVNVTNLGFSRIGVSNDSTMTNVYLYEGAARLTDSAGVSTGKFSFNNPVGLFTVPAGGQVHVSVRSDIAASTSGQQIGVRLDSAAADGALASTVSFPITGGIQTVSAATLATVAFAITTTPSGTTIAPQNDYVVWQNTATIGTRAVNMESFQLRNIGSILKTDLKNFKLYIDGVQVGDTLAQLADGEASLYWDLTGAPKRLETGGRVIKVVGDIVNGSSRTFQFSLRRAGDARMVDTDLHQPILATGNDTSTTGAFSARSATSATIDSGTVSVVKATNSASSAVPPDTSNVKFATFELRAAGENVKVENLEVRATSAGNTGRGLDNGKVFLNGVQVGSTKDLTDATDIEFTFGSSMILVAGEVAIVDIYADAKTTTGASYLTSNTVTVGLRTGASNGSNQVSLTTINVPTANVDGNAITLTTATLTASKASGYGDQTMIAGTNNAKLGSFTLSGSATEGVNINTIVVNLSTDEAATITDMRLVDNATGNQIGTTKPTLSADNTYSVNFDIPTSGAKTIDIIGNIKSGSNIGPWHAVIDSTTGGTGLTTGTSITLGSDTSNLQTITIGTGTLTGSVAAGNPANALVVAGSSNVVAGVFNFAALNSYFTVKELKVKIPADAATSVSSVTLRYKDSAGATQTASAELDLSSGAETHATATFSNLTFHVPAASNANVEVLVNVPTIASGASTGKTISVLLDFDEGYRAVDSAGTADTSEDSAADLNASATAGFGDFVVRKSIPTISSTPTTATLAAGTSAFGQFTVKADAAGAIGWKKVVFEISKNAVLTLDATTTVELKRGSNAIGGVFATTTGAQANQSQMFTVAATSGNIIFDATSEQTVEAGASVTYTLETNIGGIAASTYNYVTTKIDNESTTVTTSDYDDMHAAVGEYTESFIWTDRSANSHAVTTSDWTNDYLVGGLEIPTGNRFISLN</sequence>
<evidence type="ECO:0000313" key="1">
    <source>
        <dbReference type="EMBL" id="OGG76055.1"/>
    </source>
</evidence>
<proteinExistence type="predicted"/>
<evidence type="ECO:0000313" key="2">
    <source>
        <dbReference type="Proteomes" id="UP000178587"/>
    </source>
</evidence>
<dbReference type="AlphaFoldDB" id="A0A1F6ER01"/>
<gene>
    <name evidence="1" type="ORF">A3A34_00445</name>
</gene>
<dbReference type="Gene3D" id="1.10.101.10">
    <property type="entry name" value="PGBD-like superfamily/PGBD"/>
    <property type="match status" value="1"/>
</dbReference>
<dbReference type="STRING" id="1798507.A3A34_00445"/>
<comment type="caution">
    <text evidence="1">The sequence shown here is derived from an EMBL/GenBank/DDBJ whole genome shotgun (WGS) entry which is preliminary data.</text>
</comment>
<organism evidence="1 2">
    <name type="scientific">Candidatus Kaiserbacteria bacterium RIFCSPLOWO2_01_FULL_50_24</name>
    <dbReference type="NCBI Taxonomy" id="1798507"/>
    <lineage>
        <taxon>Bacteria</taxon>
        <taxon>Candidatus Kaiseribacteriota</taxon>
    </lineage>
</organism>
<evidence type="ECO:0008006" key="3">
    <source>
        <dbReference type="Google" id="ProtNLM"/>
    </source>
</evidence>
<dbReference type="EMBL" id="MFLU01000004">
    <property type="protein sequence ID" value="OGG76055.1"/>
    <property type="molecule type" value="Genomic_DNA"/>
</dbReference>
<accession>A0A1F6ER01</accession>